<name>A0A7I8VQP6_9ANNE</name>
<evidence type="ECO:0000313" key="2">
    <source>
        <dbReference type="Proteomes" id="UP000549394"/>
    </source>
</evidence>
<dbReference type="PANTHER" id="PTHR28532">
    <property type="entry name" value="GEO13458P1"/>
    <property type="match status" value="1"/>
</dbReference>
<dbReference type="AlphaFoldDB" id="A0A7I8VQP6"/>
<keyword evidence="2" id="KW-1185">Reference proteome</keyword>
<accession>A0A7I8VQP6</accession>
<sequence length="135" mass="15196">MGENIEFLDMIAMAEDKFQKEGFSEGFSTGEHRGFGDAFLLGVKQASSCAAEIGFYRGFCLECRKRLSNHNMSDTKLKICQDILDTLEPIDLSNCDFDNMLESLQTCQAKFKRLCALMKISTQSSRNSMNADMSF</sequence>
<gene>
    <name evidence="1" type="ORF">DGYR_LOCUS6921</name>
</gene>
<evidence type="ECO:0000313" key="1">
    <source>
        <dbReference type="EMBL" id="CAD5118564.1"/>
    </source>
</evidence>
<dbReference type="PANTHER" id="PTHR28532:SF1">
    <property type="entry name" value="ORAL CANCER OVEREXPRESSED 1"/>
    <property type="match status" value="1"/>
</dbReference>
<dbReference type="Proteomes" id="UP000549394">
    <property type="component" value="Unassembled WGS sequence"/>
</dbReference>
<dbReference type="InterPro" id="IPR052436">
    <property type="entry name" value="LTO1_adapter"/>
</dbReference>
<organism evidence="1 2">
    <name type="scientific">Dimorphilus gyrociliatus</name>
    <dbReference type="NCBI Taxonomy" id="2664684"/>
    <lineage>
        <taxon>Eukaryota</taxon>
        <taxon>Metazoa</taxon>
        <taxon>Spiralia</taxon>
        <taxon>Lophotrochozoa</taxon>
        <taxon>Annelida</taxon>
        <taxon>Polychaeta</taxon>
        <taxon>Polychaeta incertae sedis</taxon>
        <taxon>Dinophilidae</taxon>
        <taxon>Dimorphilus</taxon>
    </lineage>
</organism>
<proteinExistence type="predicted"/>
<protein>
    <submittedName>
        <fullName evidence="1">DgyrCDS7252</fullName>
    </submittedName>
</protein>
<dbReference type="EMBL" id="CAJFCJ010000009">
    <property type="protein sequence ID" value="CAD5118564.1"/>
    <property type="molecule type" value="Genomic_DNA"/>
</dbReference>
<comment type="caution">
    <text evidence="1">The sequence shown here is derived from an EMBL/GenBank/DDBJ whole genome shotgun (WGS) entry which is preliminary data.</text>
</comment>
<dbReference type="OrthoDB" id="48036at2759"/>
<reference evidence="1 2" key="1">
    <citation type="submission" date="2020-08" db="EMBL/GenBank/DDBJ databases">
        <authorList>
            <person name="Hejnol A."/>
        </authorList>
    </citation>
    <scope>NUCLEOTIDE SEQUENCE [LARGE SCALE GENOMIC DNA]</scope>
</reference>